<name>A0A1L3GQS4_9BACT</name>
<dbReference type="Proteomes" id="UP000182517">
    <property type="component" value="Chromosome"/>
</dbReference>
<dbReference type="EMBL" id="CP015519">
    <property type="protein sequence ID" value="APG28263.1"/>
    <property type="molecule type" value="Genomic_DNA"/>
</dbReference>
<reference evidence="1 2" key="1">
    <citation type="journal article" date="2017" name="Genome Announc.">
        <title>Complete Genome Sequences of Two Acetylene-Fermenting Pelobacter acetylenicus Strains.</title>
        <authorList>
            <person name="Sutton J.M."/>
            <person name="Baesman S.M."/>
            <person name="Fierst J.L."/>
            <person name="Poret-Peterson A.T."/>
            <person name="Oremland R.S."/>
            <person name="Dunlap D.S."/>
            <person name="Akob D.M."/>
        </authorList>
    </citation>
    <scope>NUCLEOTIDE SEQUENCE [LARGE SCALE GENOMIC DNA]</scope>
    <source>
        <strain evidence="1 2">SFB93</strain>
    </source>
</reference>
<protein>
    <recommendedName>
        <fullName evidence="3">NRDE family protein</fullName>
    </recommendedName>
</protein>
<gene>
    <name evidence="1" type="ORF">A7E78_10635</name>
</gene>
<keyword evidence="2" id="KW-1185">Reference proteome</keyword>
<dbReference type="AlphaFoldDB" id="A0A1L3GQS4"/>
<dbReference type="InterPro" id="IPR008551">
    <property type="entry name" value="TANGO2"/>
</dbReference>
<dbReference type="STRING" id="1842532.A7E78_10635"/>
<organism evidence="1 2">
    <name type="scientific">Syntrophotalea acetylenivorans</name>
    <dbReference type="NCBI Taxonomy" id="1842532"/>
    <lineage>
        <taxon>Bacteria</taxon>
        <taxon>Pseudomonadati</taxon>
        <taxon>Thermodesulfobacteriota</taxon>
        <taxon>Desulfuromonadia</taxon>
        <taxon>Desulfuromonadales</taxon>
        <taxon>Syntrophotaleaceae</taxon>
        <taxon>Syntrophotalea</taxon>
    </lineage>
</organism>
<dbReference type="KEGG" id="pef:A7E78_10635"/>
<sequence>MCLILMAWQQHRDYPLVLAANRDEYYCRPTTPAGPWQDQPGIIGGRDLLQGGSWLAMGPNGRFAAVTNFREPPPAVEPPRSRGRLVSDFLQGVSDPAEYLAAVEQQGHLYRGFSLLVGDRSTVGYLSNRVRGYRLLEPGLYGVSNALLDAPWPKVVAGKAGLAMQLTSSTLDSTGLFELLTDESLPELPAGISANGDLVAGPQAPIFIRTAEYGTRCSTLLWTERAGGMTLLERSFESGSRQWSEVCHRFGDS</sequence>
<dbReference type="Pfam" id="PF05742">
    <property type="entry name" value="TANGO2"/>
    <property type="match status" value="1"/>
</dbReference>
<dbReference type="RefSeq" id="WP_072284260.1">
    <property type="nucleotide sequence ID" value="NZ_CP015519.1"/>
</dbReference>
<dbReference type="PANTHER" id="PTHR17985">
    <property type="entry name" value="SER/THR-RICH PROTEIN T10 IN DGCR REGION"/>
    <property type="match status" value="1"/>
</dbReference>
<evidence type="ECO:0000313" key="1">
    <source>
        <dbReference type="EMBL" id="APG28263.1"/>
    </source>
</evidence>
<dbReference type="OrthoDB" id="4380123at2"/>
<evidence type="ECO:0008006" key="3">
    <source>
        <dbReference type="Google" id="ProtNLM"/>
    </source>
</evidence>
<accession>A0A1L3GQS4</accession>
<evidence type="ECO:0000313" key="2">
    <source>
        <dbReference type="Proteomes" id="UP000182517"/>
    </source>
</evidence>
<proteinExistence type="predicted"/>
<dbReference type="PANTHER" id="PTHR17985:SF8">
    <property type="entry name" value="TRANSPORT AND GOLGI ORGANIZATION PROTEIN 2 HOMOLOG"/>
    <property type="match status" value="1"/>
</dbReference>